<dbReference type="SUPFAM" id="SSF55785">
    <property type="entry name" value="PYP-like sensor domain (PAS domain)"/>
    <property type="match status" value="2"/>
</dbReference>
<dbReference type="PANTHER" id="PTHR32071:SF57">
    <property type="entry name" value="C4-DICARBOXYLATE TRANSPORT TRANSCRIPTIONAL REGULATORY PROTEIN DCTD"/>
    <property type="match status" value="1"/>
</dbReference>
<dbReference type="RefSeq" id="WP_301999444.1">
    <property type="nucleotide sequence ID" value="NZ_JAMJEV010000006.1"/>
</dbReference>
<dbReference type="SMART" id="SM00091">
    <property type="entry name" value="PAS"/>
    <property type="match status" value="2"/>
</dbReference>
<feature type="coiled-coil region" evidence="5">
    <location>
        <begin position="227"/>
        <end position="254"/>
    </location>
</feature>
<dbReference type="PRINTS" id="PR01590">
    <property type="entry name" value="HTHFIS"/>
</dbReference>
<feature type="domain" description="PAS" evidence="7">
    <location>
        <begin position="121"/>
        <end position="166"/>
    </location>
</feature>
<evidence type="ECO:0000259" key="6">
    <source>
        <dbReference type="PROSITE" id="PS50045"/>
    </source>
</evidence>
<evidence type="ECO:0000256" key="2">
    <source>
        <dbReference type="ARBA" id="ARBA00022840"/>
    </source>
</evidence>
<dbReference type="Pfam" id="PF00158">
    <property type="entry name" value="Sigma54_activat"/>
    <property type="match status" value="1"/>
</dbReference>
<dbReference type="PROSITE" id="PS50112">
    <property type="entry name" value="PAS"/>
    <property type="match status" value="2"/>
</dbReference>
<dbReference type="InterPro" id="IPR002197">
    <property type="entry name" value="HTH_Fis"/>
</dbReference>
<accession>A0ABT8QNA3</accession>
<evidence type="ECO:0000256" key="4">
    <source>
        <dbReference type="ARBA" id="ARBA00023163"/>
    </source>
</evidence>
<dbReference type="InterPro" id="IPR027417">
    <property type="entry name" value="P-loop_NTPase"/>
</dbReference>
<evidence type="ECO:0000259" key="7">
    <source>
        <dbReference type="PROSITE" id="PS50112"/>
    </source>
</evidence>
<dbReference type="Gene3D" id="1.10.10.60">
    <property type="entry name" value="Homeodomain-like"/>
    <property type="match status" value="1"/>
</dbReference>
<feature type="domain" description="PAS" evidence="7">
    <location>
        <begin position="5"/>
        <end position="53"/>
    </location>
</feature>
<dbReference type="InterPro" id="IPR000014">
    <property type="entry name" value="PAS"/>
</dbReference>
<dbReference type="Proteomes" id="UP001176021">
    <property type="component" value="Unassembled WGS sequence"/>
</dbReference>
<dbReference type="Gene3D" id="1.10.8.60">
    <property type="match status" value="1"/>
</dbReference>
<comment type="caution">
    <text evidence="8">The sequence shown here is derived from an EMBL/GenBank/DDBJ whole genome shotgun (WGS) entry which is preliminary data.</text>
</comment>
<dbReference type="Pfam" id="PF02954">
    <property type="entry name" value="HTH_8"/>
    <property type="match status" value="1"/>
</dbReference>
<dbReference type="InterPro" id="IPR003593">
    <property type="entry name" value="AAA+_ATPase"/>
</dbReference>
<name>A0ABT8QNA3_9FIRM</name>
<dbReference type="InterPro" id="IPR025662">
    <property type="entry name" value="Sigma_54_int_dom_ATP-bd_1"/>
</dbReference>
<dbReference type="EMBL" id="JAMJEV010000006">
    <property type="protein sequence ID" value="MDO0822822.1"/>
    <property type="molecule type" value="Genomic_DNA"/>
</dbReference>
<dbReference type="InterPro" id="IPR013767">
    <property type="entry name" value="PAS_fold"/>
</dbReference>
<dbReference type="InterPro" id="IPR058031">
    <property type="entry name" value="AAA_lid_NorR"/>
</dbReference>
<dbReference type="PROSITE" id="PS00675">
    <property type="entry name" value="SIGMA54_INTERACT_1"/>
    <property type="match status" value="1"/>
</dbReference>
<dbReference type="PANTHER" id="PTHR32071">
    <property type="entry name" value="TRANSCRIPTIONAL REGULATORY PROTEIN"/>
    <property type="match status" value="1"/>
</dbReference>
<evidence type="ECO:0000256" key="3">
    <source>
        <dbReference type="ARBA" id="ARBA00023015"/>
    </source>
</evidence>
<dbReference type="SMART" id="SM00382">
    <property type="entry name" value="AAA"/>
    <property type="match status" value="1"/>
</dbReference>
<dbReference type="InterPro" id="IPR035965">
    <property type="entry name" value="PAS-like_dom_sf"/>
</dbReference>
<dbReference type="InterPro" id="IPR025944">
    <property type="entry name" value="Sigma_54_int_dom_CS"/>
</dbReference>
<dbReference type="InterPro" id="IPR002078">
    <property type="entry name" value="Sigma_54_int"/>
</dbReference>
<evidence type="ECO:0000313" key="9">
    <source>
        <dbReference type="Proteomes" id="UP001176021"/>
    </source>
</evidence>
<keyword evidence="4" id="KW-0804">Transcription</keyword>
<sequence>MKSHQIIKLDQAFQALKAGIIVIDDQDAVCYCNPAAANFIGIDVEGIIGKKIIDVIPNSKLNNVILSGDANSDQLLIGERMFITNRSPINQDGETVGAVVVFQDGSELQTVLSRLDNTLNSLTSLESIFEQAYDGVMVVDSKGIITRITKSYCRFLNIEQEDAIGRLCTDILPSSRMHIVAQTGLAEIGEVMDINGKEAMVMRLPLREEGKLIGAVGKVMFRDVRELRTLAEKLDLLENKLKFYEKELKHYQKFRYTFSNIIGKSQAMLRTIALAERAALVKSTVLLRGESGTGKELFAHAIHAASTRHDQPFVRVNCGAIPAELLESELFGYEEGAFTGAKKGGKPGKFELANRGTIFLDEIGDLPLPMQAKVLRILQEKEIERVGSNRLQQLDIRVIAATHRDLEKMIGEGEFRRDLYYRLNVFTVTIPPLREREGDVLLLSEHLLSKFQHELGLSLRKLDRWVMELFQLYAWPGNVRELQNAIERAINVAEGGMIQLKDLPLYLQDLEGRRGNTSLQPLALELAEAERKAILKALKTMDGNKVKTAEILGIHRTNLYRKMEKYGL</sequence>
<organism evidence="8 9">
    <name type="scientific">Desulfosporosinus nitroreducens</name>
    <dbReference type="NCBI Taxonomy" id="2018668"/>
    <lineage>
        <taxon>Bacteria</taxon>
        <taxon>Bacillati</taxon>
        <taxon>Bacillota</taxon>
        <taxon>Clostridia</taxon>
        <taxon>Eubacteriales</taxon>
        <taxon>Desulfitobacteriaceae</taxon>
        <taxon>Desulfosporosinus</taxon>
    </lineage>
</organism>
<keyword evidence="5" id="KW-0175">Coiled coil</keyword>
<dbReference type="Gene3D" id="3.40.50.300">
    <property type="entry name" value="P-loop containing nucleotide triphosphate hydrolases"/>
    <property type="match status" value="1"/>
</dbReference>
<dbReference type="PROSITE" id="PS50045">
    <property type="entry name" value="SIGMA54_INTERACT_4"/>
    <property type="match status" value="1"/>
</dbReference>
<dbReference type="CDD" id="cd00009">
    <property type="entry name" value="AAA"/>
    <property type="match status" value="1"/>
</dbReference>
<gene>
    <name evidence="8" type="ORF">M8H41_08155</name>
</gene>
<dbReference type="SUPFAM" id="SSF46689">
    <property type="entry name" value="Homeodomain-like"/>
    <property type="match status" value="1"/>
</dbReference>
<feature type="domain" description="Sigma-54 factor interaction" evidence="6">
    <location>
        <begin position="261"/>
        <end position="491"/>
    </location>
</feature>
<dbReference type="Gene3D" id="3.30.450.20">
    <property type="entry name" value="PAS domain"/>
    <property type="match status" value="2"/>
</dbReference>
<keyword evidence="2" id="KW-0067">ATP-binding</keyword>
<keyword evidence="3" id="KW-0805">Transcription regulation</keyword>
<dbReference type="Pfam" id="PF00989">
    <property type="entry name" value="PAS"/>
    <property type="match status" value="2"/>
</dbReference>
<evidence type="ECO:0000256" key="1">
    <source>
        <dbReference type="ARBA" id="ARBA00022741"/>
    </source>
</evidence>
<dbReference type="PROSITE" id="PS00688">
    <property type="entry name" value="SIGMA54_INTERACT_3"/>
    <property type="match status" value="1"/>
</dbReference>
<dbReference type="SUPFAM" id="SSF52540">
    <property type="entry name" value="P-loop containing nucleoside triphosphate hydrolases"/>
    <property type="match status" value="1"/>
</dbReference>
<evidence type="ECO:0000256" key="5">
    <source>
        <dbReference type="SAM" id="Coils"/>
    </source>
</evidence>
<keyword evidence="1" id="KW-0547">Nucleotide-binding</keyword>
<reference evidence="8" key="1">
    <citation type="submission" date="2022-05" db="EMBL/GenBank/DDBJ databases">
        <title>Expanded diversity of anoxic marine methylotrophy in a Black Sea sulfate reducing microorganism.</title>
        <authorList>
            <person name="Fischer P.Q."/>
            <person name="Stams A.J.M."/>
            <person name="Villanueva L."/>
            <person name="Sousa D.Z."/>
        </authorList>
    </citation>
    <scope>NUCLEOTIDE SEQUENCE</scope>
    <source>
        <strain evidence="8">P130</strain>
    </source>
</reference>
<protein>
    <submittedName>
        <fullName evidence="8">Sigma 54-interacting transcriptional regulator</fullName>
    </submittedName>
</protein>
<proteinExistence type="predicted"/>
<keyword evidence="9" id="KW-1185">Reference proteome</keyword>
<dbReference type="NCBIfam" id="TIGR00229">
    <property type="entry name" value="sensory_box"/>
    <property type="match status" value="1"/>
</dbReference>
<evidence type="ECO:0000313" key="8">
    <source>
        <dbReference type="EMBL" id="MDO0822822.1"/>
    </source>
</evidence>
<dbReference type="Pfam" id="PF25601">
    <property type="entry name" value="AAA_lid_14"/>
    <property type="match status" value="1"/>
</dbReference>
<dbReference type="CDD" id="cd00130">
    <property type="entry name" value="PAS"/>
    <property type="match status" value="2"/>
</dbReference>
<dbReference type="InterPro" id="IPR009057">
    <property type="entry name" value="Homeodomain-like_sf"/>
</dbReference>